<gene>
    <name evidence="1" type="ORF">NHILIMGA_00004</name>
</gene>
<proteinExistence type="predicted"/>
<accession>A0A7G9YC24</accession>
<sequence>MNRITRTLATLLLVAAFTALVTPAAGMPDDLSPGFTFSKNFYDVYGKPNLTASIVGDEKFDRGDEITITIDPINRGVVLGFESDRMPDDADEIDLARMELGYELQQVNAIGITAMLVAPEGIPIEGDKGARKTAMFNIEIDENAPAGTYPLILATSYMYQKNAQISGNVSDSRTDVNLWYDTLNQTQALYITVEKLDDKNFSHCLRAEQAAAKPLTPITLISSIQSFPGSVLIYHNLTEQVHARRGCGLHPDNRYHQVSCCRSDGVLAFLLEYQAQM</sequence>
<protein>
    <submittedName>
        <fullName evidence="1">Uncharacterized protein</fullName>
    </submittedName>
</protein>
<name>A0A7G9YC24_9EURY</name>
<dbReference type="EMBL" id="MT631132">
    <property type="protein sequence ID" value="QNO45558.1"/>
    <property type="molecule type" value="Genomic_DNA"/>
</dbReference>
<reference evidence="1" key="1">
    <citation type="submission" date="2020-06" db="EMBL/GenBank/DDBJ databases">
        <title>Unique genomic features of the anaerobic methanotrophic archaea.</title>
        <authorList>
            <person name="Chadwick G.L."/>
            <person name="Skennerton C.T."/>
            <person name="Laso-Perez R."/>
            <person name="Leu A.O."/>
            <person name="Speth D.R."/>
            <person name="Yu H."/>
            <person name="Morgan-Lang C."/>
            <person name="Hatzenpichler R."/>
            <person name="Goudeau D."/>
            <person name="Malmstrom R."/>
            <person name="Brazelton W.J."/>
            <person name="Woyke T."/>
            <person name="Hallam S.J."/>
            <person name="Tyson G.W."/>
            <person name="Wegener G."/>
            <person name="Boetius A."/>
            <person name="Orphan V."/>
        </authorList>
    </citation>
    <scope>NUCLEOTIDE SEQUENCE</scope>
</reference>
<organism evidence="1">
    <name type="scientific">Candidatus Methanogaster sp. ANME-2c ERB4</name>
    <dbReference type="NCBI Taxonomy" id="2759911"/>
    <lineage>
        <taxon>Archaea</taxon>
        <taxon>Methanobacteriati</taxon>
        <taxon>Methanobacteriota</taxon>
        <taxon>Stenosarchaea group</taxon>
        <taxon>Methanomicrobia</taxon>
        <taxon>Methanosarcinales</taxon>
        <taxon>ANME-2 cluster</taxon>
        <taxon>Candidatus Methanogasteraceae</taxon>
        <taxon>Candidatus Methanogaster</taxon>
    </lineage>
</organism>
<dbReference type="AlphaFoldDB" id="A0A7G9YC24"/>
<evidence type="ECO:0000313" key="1">
    <source>
        <dbReference type="EMBL" id="QNO45558.1"/>
    </source>
</evidence>